<feature type="region of interest" description="Disordered" evidence="1">
    <location>
        <begin position="1"/>
        <end position="20"/>
    </location>
</feature>
<protein>
    <recommendedName>
        <fullName evidence="3">F-box domain-containing protein</fullName>
    </recommendedName>
</protein>
<sequence>MSHATREMSHGQSPRAAPSELLRNSKVDDDHLGNFCRWLGLSGEEDVGNRALRLHVLTINNLGTGPNVFGVTSGYLRELLSCSRNLKSLTLHGLIEYVITPGQLRSALQALPSLEYIDLANITAQYKDIFADALCAPRSVSLSFVPNPHHHPRLTKEILVDIFPFLCHPSLQGIESLTIKAARLDAYSVSFPALRRLEADSCWLREVHADALAGSFPSLQYLSLSSIYFPTTTVPDAVIGMPLSEMHDGRNFAGRSRRLQGMQRAMLEQATWPSLQILRVGTALEWYALHMACPIACVQLWTPGAQRCPEEISQALADSRPRCLGARVLESQLLRMSEALFRPLEQSPCTTRLVLAMSLSKTPHIDFRKLGDGLNGTSISYLLVQIQWPIRQQTAATVWRQTVLSAQAFINCHSTPPALQRFWVESYQLGRLVGWILEAGGTWKESSNESLAVIAEEGVDRMWT</sequence>
<dbReference type="AlphaFoldDB" id="A0A4Q9MNV6"/>
<evidence type="ECO:0008006" key="3">
    <source>
        <dbReference type="Google" id="ProtNLM"/>
    </source>
</evidence>
<evidence type="ECO:0000256" key="1">
    <source>
        <dbReference type="SAM" id="MobiDB-lite"/>
    </source>
</evidence>
<accession>A0A4Q9MNV6</accession>
<gene>
    <name evidence="2" type="ORF">BD311DRAFT_738709</name>
</gene>
<dbReference type="SUPFAM" id="SSF52047">
    <property type="entry name" value="RNI-like"/>
    <property type="match status" value="1"/>
</dbReference>
<organism evidence="2">
    <name type="scientific">Dichomitus squalens</name>
    <dbReference type="NCBI Taxonomy" id="114155"/>
    <lineage>
        <taxon>Eukaryota</taxon>
        <taxon>Fungi</taxon>
        <taxon>Dikarya</taxon>
        <taxon>Basidiomycota</taxon>
        <taxon>Agaricomycotina</taxon>
        <taxon>Agaricomycetes</taxon>
        <taxon>Polyporales</taxon>
        <taxon>Polyporaceae</taxon>
        <taxon>Dichomitus</taxon>
    </lineage>
</organism>
<dbReference type="Gene3D" id="3.80.10.10">
    <property type="entry name" value="Ribonuclease Inhibitor"/>
    <property type="match status" value="1"/>
</dbReference>
<dbReference type="EMBL" id="ML143413">
    <property type="protein sequence ID" value="TBU29410.1"/>
    <property type="molecule type" value="Genomic_DNA"/>
</dbReference>
<proteinExistence type="predicted"/>
<dbReference type="Proteomes" id="UP000292957">
    <property type="component" value="Unassembled WGS sequence"/>
</dbReference>
<evidence type="ECO:0000313" key="2">
    <source>
        <dbReference type="EMBL" id="TBU29410.1"/>
    </source>
</evidence>
<name>A0A4Q9MNV6_9APHY</name>
<reference evidence="2" key="1">
    <citation type="submission" date="2019-01" db="EMBL/GenBank/DDBJ databases">
        <title>Draft genome sequences of three monokaryotic isolates of the white-rot basidiomycete fungus Dichomitus squalens.</title>
        <authorList>
            <consortium name="DOE Joint Genome Institute"/>
            <person name="Lopez S.C."/>
            <person name="Andreopoulos B."/>
            <person name="Pangilinan J."/>
            <person name="Lipzen A."/>
            <person name="Riley R."/>
            <person name="Ahrendt S."/>
            <person name="Ng V."/>
            <person name="Barry K."/>
            <person name="Daum C."/>
            <person name="Grigoriev I.V."/>
            <person name="Hilden K.S."/>
            <person name="Makela M.R."/>
            <person name="de Vries R.P."/>
        </authorList>
    </citation>
    <scope>NUCLEOTIDE SEQUENCE [LARGE SCALE GENOMIC DNA]</scope>
    <source>
        <strain evidence="2">OM18370.1</strain>
    </source>
</reference>
<dbReference type="InterPro" id="IPR032675">
    <property type="entry name" value="LRR_dom_sf"/>
</dbReference>